<comment type="caution">
    <text evidence="1">The sequence shown here is derived from an EMBL/GenBank/DDBJ whole genome shotgun (WGS) entry which is preliminary data.</text>
</comment>
<evidence type="ECO:0000313" key="1">
    <source>
        <dbReference type="EMBL" id="KKM80789.1"/>
    </source>
</evidence>
<gene>
    <name evidence="1" type="ORF">LCGC14_1336390</name>
</gene>
<name>A0A0F9KF14_9ZZZZ</name>
<sequence>MKYEIERRLHRVKIELDEKVVKCHFSKECDIPENSYRCNIFYQKCTKFIEFNLKANLFK</sequence>
<dbReference type="AlphaFoldDB" id="A0A0F9KF14"/>
<protein>
    <submittedName>
        <fullName evidence="1">Uncharacterized protein</fullName>
    </submittedName>
</protein>
<dbReference type="EMBL" id="LAZR01008127">
    <property type="protein sequence ID" value="KKM80789.1"/>
    <property type="molecule type" value="Genomic_DNA"/>
</dbReference>
<accession>A0A0F9KF14</accession>
<organism evidence="1">
    <name type="scientific">marine sediment metagenome</name>
    <dbReference type="NCBI Taxonomy" id="412755"/>
    <lineage>
        <taxon>unclassified sequences</taxon>
        <taxon>metagenomes</taxon>
        <taxon>ecological metagenomes</taxon>
    </lineage>
</organism>
<reference evidence="1" key="1">
    <citation type="journal article" date="2015" name="Nature">
        <title>Complex archaea that bridge the gap between prokaryotes and eukaryotes.</title>
        <authorList>
            <person name="Spang A."/>
            <person name="Saw J.H."/>
            <person name="Jorgensen S.L."/>
            <person name="Zaremba-Niedzwiedzka K."/>
            <person name="Martijn J."/>
            <person name="Lind A.E."/>
            <person name="van Eijk R."/>
            <person name="Schleper C."/>
            <person name="Guy L."/>
            <person name="Ettema T.J."/>
        </authorList>
    </citation>
    <scope>NUCLEOTIDE SEQUENCE</scope>
</reference>
<proteinExistence type="predicted"/>